<evidence type="ECO:0000256" key="1">
    <source>
        <dbReference type="SAM" id="Phobius"/>
    </source>
</evidence>
<dbReference type="GeneID" id="82851345"/>
<dbReference type="EMBL" id="CP035232">
    <property type="protein sequence ID" value="QAT63747.1"/>
    <property type="molecule type" value="Genomic_DNA"/>
</dbReference>
<feature type="domain" description="CAAX prenyl protease 2/Lysostaphin resistance protein A-like" evidence="2">
    <location>
        <begin position="383"/>
        <end position="471"/>
    </location>
</feature>
<dbReference type="GO" id="GO:0004175">
    <property type="term" value="F:endopeptidase activity"/>
    <property type="evidence" value="ECO:0007669"/>
    <property type="project" value="UniProtKB-ARBA"/>
</dbReference>
<dbReference type="InterPro" id="IPR003675">
    <property type="entry name" value="Rce1/LyrA-like_dom"/>
</dbReference>
<feature type="transmembrane region" description="Helical" evidence="1">
    <location>
        <begin position="399"/>
        <end position="424"/>
    </location>
</feature>
<organism evidence="3 4">
    <name type="scientific">Bacillus glycinifermentans</name>
    <dbReference type="NCBI Taxonomy" id="1664069"/>
    <lineage>
        <taxon>Bacteria</taxon>
        <taxon>Bacillati</taxon>
        <taxon>Bacillota</taxon>
        <taxon>Bacilli</taxon>
        <taxon>Bacillales</taxon>
        <taxon>Bacillaceae</taxon>
        <taxon>Bacillus</taxon>
    </lineage>
</organism>
<keyword evidence="3" id="KW-0645">Protease</keyword>
<dbReference type="Pfam" id="PF02517">
    <property type="entry name" value="Rce1-like"/>
    <property type="match status" value="1"/>
</dbReference>
<reference evidence="3 4" key="1">
    <citation type="submission" date="2019-01" db="EMBL/GenBank/DDBJ databases">
        <title>Genome sequence of Bacillus glycinifermentans SRCM103574.</title>
        <authorList>
            <person name="Kong H.-J."/>
            <person name="Jeong S.-Y."/>
            <person name="Jeong D.-Y."/>
        </authorList>
    </citation>
    <scope>NUCLEOTIDE SEQUENCE [LARGE SCALE GENOMIC DNA]</scope>
    <source>
        <strain evidence="3 4">SRCM103574</strain>
    </source>
</reference>
<evidence type="ECO:0000313" key="3">
    <source>
        <dbReference type="EMBL" id="QAT63747.1"/>
    </source>
</evidence>
<proteinExistence type="predicted"/>
<evidence type="ECO:0000259" key="2">
    <source>
        <dbReference type="Pfam" id="PF02517"/>
    </source>
</evidence>
<dbReference type="GO" id="GO:0008237">
    <property type="term" value="F:metallopeptidase activity"/>
    <property type="evidence" value="ECO:0007669"/>
    <property type="project" value="UniProtKB-KW"/>
</dbReference>
<accession>A0AAJ4D1B8</accession>
<sequence>MTVLTIILWISISVIGLLLFHKFKPLIYQSLLLDKDTARLICNKFIKRYVGIDVTDWDCYAMYWYDHDTVNKLHHLGLLNKVRQVLYHWGLVESWRIRFVNQNKSIIAGVNSKGEITFFHADVPRRELPKKVSKISPEQLKLELAASNEGLWSQAEVSGAGEKEEALENITTYWYIAESDNVRMKMTVELHNGCILSIGSEQEILTEKMGVAVKKEHLESTLGMTGVIGSLIAVIAAIMVLINMDSRADVTTSMILGGILICCNLLTLKEDIQLTIVNAYDSRISVKMVYIFGTLSTILAGLSTGFVVFICSLAGNTVGYSMKWSVWDNPASQVLSGISIGLACLGLSAAMFTVLEKKKLLRISPELSNRTVYLSGFTFRQGLNISLQSSLSEETVYRLLMIPTIWLLTDNMVIAVLVSSVLWAIMHQGTGYHPRWIRWLHLTLFGCLLGFVFLQYGFISVLAAHFIHNLILVCKPLWDYKVRKKLQFGKNTNQSSF</sequence>
<feature type="transmembrane region" description="Helical" evidence="1">
    <location>
        <begin position="6"/>
        <end position="23"/>
    </location>
</feature>
<keyword evidence="3" id="KW-0482">Metalloprotease</keyword>
<keyword evidence="3" id="KW-0378">Hydrolase</keyword>
<dbReference type="KEGG" id="bgy:BGLY_0264"/>
<feature type="transmembrane region" description="Helical" evidence="1">
    <location>
        <begin position="289"/>
        <end position="315"/>
    </location>
</feature>
<keyword evidence="1" id="KW-0472">Membrane</keyword>
<keyword evidence="1" id="KW-0812">Transmembrane</keyword>
<name>A0AAJ4D1B8_9BACI</name>
<dbReference type="AlphaFoldDB" id="A0AAJ4D1B8"/>
<dbReference type="GO" id="GO:0080120">
    <property type="term" value="P:CAAX-box protein maturation"/>
    <property type="evidence" value="ECO:0007669"/>
    <property type="project" value="UniProtKB-ARBA"/>
</dbReference>
<evidence type="ECO:0000313" key="4">
    <source>
        <dbReference type="Proteomes" id="UP000288675"/>
    </source>
</evidence>
<gene>
    <name evidence="3" type="ORF">EQZ20_01485</name>
</gene>
<feature type="transmembrane region" description="Helical" evidence="1">
    <location>
        <begin position="250"/>
        <end position="268"/>
    </location>
</feature>
<dbReference type="Proteomes" id="UP000288675">
    <property type="component" value="Chromosome"/>
</dbReference>
<dbReference type="RefSeq" id="WP_046129072.1">
    <property type="nucleotide sequence ID" value="NZ_CP035232.1"/>
</dbReference>
<feature type="transmembrane region" description="Helical" evidence="1">
    <location>
        <begin position="436"/>
        <end position="453"/>
    </location>
</feature>
<feature type="transmembrane region" description="Helical" evidence="1">
    <location>
        <begin position="222"/>
        <end position="244"/>
    </location>
</feature>
<keyword evidence="1" id="KW-1133">Transmembrane helix</keyword>
<feature type="transmembrane region" description="Helical" evidence="1">
    <location>
        <begin position="335"/>
        <end position="355"/>
    </location>
</feature>
<protein>
    <submittedName>
        <fullName evidence="3">CPBP family intramembrane metalloprotease</fullName>
    </submittedName>
</protein>